<evidence type="ECO:0000259" key="5">
    <source>
        <dbReference type="Pfam" id="PF07940"/>
    </source>
</evidence>
<reference evidence="6 7" key="1">
    <citation type="submission" date="2018-05" db="EMBL/GenBank/DDBJ databases">
        <title>Paenibacillus flagellatus sp. nov., isolated from selenium mineral soil.</title>
        <authorList>
            <person name="Dai X."/>
        </authorList>
    </citation>
    <scope>NUCLEOTIDE SEQUENCE [LARGE SCALE GENOMIC DNA]</scope>
    <source>
        <strain evidence="6 7">DXL2</strain>
    </source>
</reference>
<keyword evidence="7" id="KW-1185">Reference proteome</keyword>
<evidence type="ECO:0000256" key="2">
    <source>
        <dbReference type="ARBA" id="ARBA00022729"/>
    </source>
</evidence>
<dbReference type="SUPFAM" id="SSF48230">
    <property type="entry name" value="Chondroitin AC/alginate lyase"/>
    <property type="match status" value="1"/>
</dbReference>
<dbReference type="AlphaFoldDB" id="A0A2V5KA67"/>
<organism evidence="6 7">
    <name type="scientific">Paenibacillus flagellatus</name>
    <dbReference type="NCBI Taxonomy" id="2211139"/>
    <lineage>
        <taxon>Bacteria</taxon>
        <taxon>Bacillati</taxon>
        <taxon>Bacillota</taxon>
        <taxon>Bacilli</taxon>
        <taxon>Bacillales</taxon>
        <taxon>Paenibacillaceae</taxon>
        <taxon>Paenibacillus</taxon>
    </lineage>
</organism>
<keyword evidence="3" id="KW-0574">Periplasm</keyword>
<accession>A0A2V5KA67</accession>
<keyword evidence="4" id="KW-0456">Lyase</keyword>
<comment type="caution">
    <text evidence="6">The sequence shown here is derived from an EMBL/GenBank/DDBJ whole genome shotgun (WGS) entry which is preliminary data.</text>
</comment>
<proteinExistence type="predicted"/>
<dbReference type="EMBL" id="QJVJ01000003">
    <property type="protein sequence ID" value="PYI55792.1"/>
    <property type="molecule type" value="Genomic_DNA"/>
</dbReference>
<evidence type="ECO:0000256" key="1">
    <source>
        <dbReference type="ARBA" id="ARBA00004418"/>
    </source>
</evidence>
<dbReference type="Pfam" id="PF07940">
    <property type="entry name" value="Hepar_II_III_C"/>
    <property type="match status" value="1"/>
</dbReference>
<feature type="domain" description="Heparinase II/III-like C-terminal" evidence="5">
    <location>
        <begin position="480"/>
        <end position="675"/>
    </location>
</feature>
<sequence>MIGAVNKMPKPKLGFYFTEDDVRRARDNVGRLPWAKAAYERMKRGCDALLELSDDHLYGVVLGMRHETFAYGVAGCPHCGKPFKTATDDPRELVSDLALWPLKRVACPNCETRFPNERYPDDGQGFKIGEKGYYPVGMWNFHYGGELLGGVRDHEGAVTKLTYLYMLTGDEAYARKAIVLLDAFAAIMPGTIGPRDFTPFGSDFEIGRLHLLTSIVHRVKVFLAHDYDWLYRRPELDEPSPALAKIGKSGTVRNNIEAMLNEYMLSEPGGPVYDLRGGNLSNLQNHESDGVRAMLAVGLVLDNEEYRDWGVRAVEAYYYNAIGRDGMYYEGSYGYSLFTASVLLDVGLLAARASTPERLAEFHPFGCDRFFRFAVVNPLDMMVQGHLPSYGDWGRDRAESREPDARLLLETYRAAQQFRQFSPDAGIREAAESTMRKLYPSVRDRLGGKGFDLFFGHAAEEEAHSEAGNGKPFELPKGLTSKGQAGIVVLRDRNETTALLRYGPSNTHSHDDVLAIQLYAYGRELSADIGYGIYGTNAHFGWASKSIAHHTVVVNRDEGMKAGQLYKPFAGGELGFVFESERVTAAEAKAPGLYGIEAYQRMVGLVPIDAATSYVVDWFEVEGAETADYAFHAFHKKSELRLAGVVAAADEDAWTLSGADAAERGSPKLYFDEPGKSFGERLSTGETFTEFAGDERPLGWTSEPNNGYGYVFDVRAYRPGASGAFEAVWTEKGGHGLRLFGVGDPSDRLYSGLGPSLDGDVRHPFLVWRSREPRKRFAAVLQPYAPGSGGRAVESVAAVEASGRKASALAVRLSTGETDYWAYAAEEGEIRVKTEFGEWLVEGRCGWLRVGRDGRPIAGETICGVSMRLAGAVLDVRNAPVRLRVTGVDIEGDTITVAENVPERWRGVASAITIRSSRTGRTSTYPVRSAAGRTIVLGESVVLSKGIVADAADAVLESRYPLPLGADPAFPGAPSPFEGKTVLGRYGGLAVIRGVPAMKTLAVETIRPFRTSEPFDIADVEPGDEATFA</sequence>
<protein>
    <recommendedName>
        <fullName evidence="5">Heparinase II/III-like C-terminal domain-containing protein</fullName>
    </recommendedName>
</protein>
<evidence type="ECO:0000313" key="6">
    <source>
        <dbReference type="EMBL" id="PYI55792.1"/>
    </source>
</evidence>
<dbReference type="GO" id="GO:0016829">
    <property type="term" value="F:lyase activity"/>
    <property type="evidence" value="ECO:0007669"/>
    <property type="project" value="UniProtKB-KW"/>
</dbReference>
<name>A0A2V5KA67_9BACL</name>
<dbReference type="PANTHER" id="PTHR39210:SF1">
    <property type="entry name" value="HEPARIN-SULFATE LYASE"/>
    <property type="match status" value="1"/>
</dbReference>
<gene>
    <name evidence="6" type="ORF">DLM86_08735</name>
</gene>
<dbReference type="InterPro" id="IPR008929">
    <property type="entry name" value="Chondroitin_lyas"/>
</dbReference>
<dbReference type="InterPro" id="IPR012480">
    <property type="entry name" value="Hepar_II_III_C"/>
</dbReference>
<dbReference type="Proteomes" id="UP000247476">
    <property type="component" value="Unassembled WGS sequence"/>
</dbReference>
<evidence type="ECO:0000256" key="3">
    <source>
        <dbReference type="ARBA" id="ARBA00022764"/>
    </source>
</evidence>
<dbReference type="GO" id="GO:0042597">
    <property type="term" value="C:periplasmic space"/>
    <property type="evidence" value="ECO:0007669"/>
    <property type="project" value="UniProtKB-SubCell"/>
</dbReference>
<evidence type="ECO:0000313" key="7">
    <source>
        <dbReference type="Proteomes" id="UP000247476"/>
    </source>
</evidence>
<dbReference type="PANTHER" id="PTHR39210">
    <property type="entry name" value="HEPARIN-SULFATE LYASE"/>
    <property type="match status" value="1"/>
</dbReference>
<evidence type="ECO:0000256" key="4">
    <source>
        <dbReference type="ARBA" id="ARBA00023239"/>
    </source>
</evidence>
<keyword evidence="2" id="KW-0732">Signal</keyword>
<dbReference type="Gene3D" id="1.50.10.100">
    <property type="entry name" value="Chondroitin AC/alginate lyase"/>
    <property type="match status" value="1"/>
</dbReference>
<dbReference type="Gene3D" id="2.70.98.70">
    <property type="match status" value="1"/>
</dbReference>
<comment type="subcellular location">
    <subcellularLocation>
        <location evidence="1">Periplasm</location>
    </subcellularLocation>
</comment>